<reference evidence="4 6" key="2">
    <citation type="submission" date="2019-03" db="EMBL/GenBank/DDBJ databases">
        <title>Genomic Encyclopedia of Type Strains, Phase IV (KMG-IV): sequencing the most valuable type-strain genomes for metagenomic binning, comparative biology and taxonomic classification.</title>
        <authorList>
            <person name="Goeker M."/>
        </authorList>
    </citation>
    <scope>NUCLEOTIDE SEQUENCE [LARGE SCALE GENOMIC DNA]</scope>
    <source>
        <strain evidence="4 6">DSM 3764</strain>
    </source>
</reference>
<feature type="signal peptide" evidence="1">
    <location>
        <begin position="1"/>
        <end position="23"/>
    </location>
</feature>
<organism evidence="3 5">
    <name type="scientific">Iodobacter fluviatilis</name>
    <dbReference type="NCBI Taxonomy" id="537"/>
    <lineage>
        <taxon>Bacteria</taxon>
        <taxon>Pseudomonadati</taxon>
        <taxon>Pseudomonadota</taxon>
        <taxon>Betaproteobacteria</taxon>
        <taxon>Neisseriales</taxon>
        <taxon>Chitinibacteraceae</taxon>
        <taxon>Iodobacter</taxon>
    </lineage>
</organism>
<evidence type="ECO:0000313" key="5">
    <source>
        <dbReference type="Proteomes" id="UP000255108"/>
    </source>
</evidence>
<evidence type="ECO:0000313" key="3">
    <source>
        <dbReference type="EMBL" id="STR44636.1"/>
    </source>
</evidence>
<dbReference type="OrthoDB" id="5293495at2"/>
<feature type="chain" id="PRO_5017004283" evidence="1">
    <location>
        <begin position="24"/>
        <end position="292"/>
    </location>
</feature>
<dbReference type="Gene3D" id="3.60.15.10">
    <property type="entry name" value="Ribonuclease Z/Hydroxyacylglutathione hydrolase-like"/>
    <property type="match status" value="1"/>
</dbReference>
<sequence length="292" mass="31266">MLKPAAVLSTLALSFGLIAAAQAAEAPLKLEVYANPDPSTFGVASTLVTGKTEAILIDAQFTLADAHRVVANILASGKKLTTVYISHGDPDYYFGLEVITQAFPGVKIVASAPTVAHIKQTLPKKMAYWGPILGTNAPKHPVVPALLSGNTLTIDGEKLEVVGLDGDNAEHSFVWIPSIKTIAGGVSVFGNFHLWTADDASVSKRAQWLKVIDKMESLKPEVVVPGHFKAGTTFTVEHLQYNREYLKAYDIELAKAKDSAALIAAMKKRYPDAGLGMALEIGAKVNKGEMKW</sequence>
<dbReference type="InterPro" id="IPR001279">
    <property type="entry name" value="Metallo-B-lactamas"/>
</dbReference>
<dbReference type="CDD" id="cd07739">
    <property type="entry name" value="metallo-hydrolase-like_MBL-fold"/>
    <property type="match status" value="1"/>
</dbReference>
<dbReference type="RefSeq" id="WP_115228415.1">
    <property type="nucleotide sequence ID" value="NZ_CAWOLO010000006.1"/>
</dbReference>
<keyword evidence="6" id="KW-1185">Reference proteome</keyword>
<dbReference type="Pfam" id="PF00753">
    <property type="entry name" value="Lactamase_B"/>
    <property type="match status" value="1"/>
</dbReference>
<dbReference type="InterPro" id="IPR050855">
    <property type="entry name" value="NDM-1-like"/>
</dbReference>
<dbReference type="AlphaFoldDB" id="A0A377SWE0"/>
<dbReference type="PANTHER" id="PTHR42951">
    <property type="entry name" value="METALLO-BETA-LACTAMASE DOMAIN-CONTAINING"/>
    <property type="match status" value="1"/>
</dbReference>
<dbReference type="EMBL" id="SMBT01000006">
    <property type="protein sequence ID" value="TCU86225.1"/>
    <property type="molecule type" value="Genomic_DNA"/>
</dbReference>
<proteinExistence type="predicted"/>
<protein>
    <submittedName>
        <fullName evidence="3">Arsenate reductase and related proteins, glutaredoxin family</fullName>
    </submittedName>
    <submittedName>
        <fullName evidence="4">Glyoxylase-like metal-dependent hydrolase (Beta-lactamase superfamily II)</fullName>
    </submittedName>
</protein>
<reference evidence="3 5" key="1">
    <citation type="submission" date="2018-06" db="EMBL/GenBank/DDBJ databases">
        <authorList>
            <consortium name="Pathogen Informatics"/>
            <person name="Doyle S."/>
        </authorList>
    </citation>
    <scope>NUCLEOTIDE SEQUENCE [LARGE SCALE GENOMIC DNA]</scope>
    <source>
        <strain evidence="3 5">NCTC11159</strain>
    </source>
</reference>
<keyword evidence="1" id="KW-0732">Signal</keyword>
<dbReference type="EMBL" id="UGHR01000003">
    <property type="protein sequence ID" value="STR44636.1"/>
    <property type="molecule type" value="Genomic_DNA"/>
</dbReference>
<dbReference type="SUPFAM" id="SSF56281">
    <property type="entry name" value="Metallo-hydrolase/oxidoreductase"/>
    <property type="match status" value="1"/>
</dbReference>
<gene>
    <name evidence="4" type="ORF">EV682_106109</name>
    <name evidence="3" type="ORF">NCTC11159_03175</name>
</gene>
<dbReference type="Proteomes" id="UP000295794">
    <property type="component" value="Unassembled WGS sequence"/>
</dbReference>
<dbReference type="InterPro" id="IPR036866">
    <property type="entry name" value="RibonucZ/Hydroxyglut_hydro"/>
</dbReference>
<evidence type="ECO:0000259" key="2">
    <source>
        <dbReference type="SMART" id="SM00849"/>
    </source>
</evidence>
<evidence type="ECO:0000313" key="6">
    <source>
        <dbReference type="Proteomes" id="UP000295794"/>
    </source>
</evidence>
<evidence type="ECO:0000313" key="4">
    <source>
        <dbReference type="EMBL" id="TCU86225.1"/>
    </source>
</evidence>
<dbReference type="Proteomes" id="UP000255108">
    <property type="component" value="Unassembled WGS sequence"/>
</dbReference>
<evidence type="ECO:0000256" key="1">
    <source>
        <dbReference type="SAM" id="SignalP"/>
    </source>
</evidence>
<dbReference type="PANTHER" id="PTHR42951:SF14">
    <property type="entry name" value="METALLO-BETA-LACTAMASE SUPERFAMILY PROTEIN"/>
    <property type="match status" value="1"/>
</dbReference>
<accession>A0A377SWE0</accession>
<name>A0A377SWE0_9NEIS</name>
<feature type="domain" description="Metallo-beta-lactamase" evidence="2">
    <location>
        <begin position="42"/>
        <end position="227"/>
    </location>
</feature>
<dbReference type="SMART" id="SM00849">
    <property type="entry name" value="Lactamase_B"/>
    <property type="match status" value="1"/>
</dbReference>